<dbReference type="CDD" id="cd19411">
    <property type="entry name" value="MCP2201-like_sensor"/>
    <property type="match status" value="1"/>
</dbReference>
<comment type="caution">
    <text evidence="7">The sequence shown here is derived from an EMBL/GenBank/DDBJ whole genome shotgun (WGS) entry which is preliminary data.</text>
</comment>
<dbReference type="AlphaFoldDB" id="A0A2W4QWL9"/>
<comment type="subcellular location">
    <subcellularLocation>
        <location evidence="1">Membrane</location>
    </subcellularLocation>
</comment>
<evidence type="ECO:0000256" key="3">
    <source>
        <dbReference type="ARBA" id="ARBA00029447"/>
    </source>
</evidence>
<keyword evidence="5" id="KW-0812">Transmembrane</keyword>
<dbReference type="PROSITE" id="PS50111">
    <property type="entry name" value="CHEMOTAXIS_TRANSDUC_2"/>
    <property type="match status" value="1"/>
</dbReference>
<dbReference type="Gene3D" id="1.10.287.950">
    <property type="entry name" value="Methyl-accepting chemotaxis protein"/>
    <property type="match status" value="1"/>
</dbReference>
<sequence length="496" mass="55107">MNGFSKIKFYHWLVFSFVFFLLTMVLLGWYANRQLESIHKPVLELHSKWMPATLAATEMKSAFNSYRVALLLRIEASDPNEVEYTEGQLTKRFQAYRENEAAFAKLISTQVERNLFDKSKKAMDGYFVVANEILALARQNQKAEAMAYWRGRTREKLAEVTKAIDELVKFNVSSGREVSNESERSLASASIGTQLAIGLVVLFQVLAIFQVSRRFSKTLRLLQQVGVKTYASANELAALIHQLEATVEEQAASGNEIVASARQISATAKGLGKNMDEISRIALETSQWAGESQDSLDQLDETMRHMARASNDIAAKLGVLDEKASNIGAVVKFIGKIAEQTNLLSLNAAIEAEKAGEYGMGFSVVAKEIRRLADQTSIALFDIGQIVKEIQSQVSISVMGMDKFAKEIGLTVEDVRKISWKLNGSIEQTMVLSPHFDLIYEGMKAQNLGTLQITESMSQFNEGIHQTVQSIHGSRQMVTLLTDATRDVQNAVQELG</sequence>
<dbReference type="SMART" id="SM00283">
    <property type="entry name" value="MA"/>
    <property type="match status" value="1"/>
</dbReference>
<dbReference type="Pfam" id="PF00015">
    <property type="entry name" value="MCPsignal"/>
    <property type="match status" value="1"/>
</dbReference>
<dbReference type="PANTHER" id="PTHR32089">
    <property type="entry name" value="METHYL-ACCEPTING CHEMOTAXIS PROTEIN MCPB"/>
    <property type="match status" value="1"/>
</dbReference>
<dbReference type="Pfam" id="PF12729">
    <property type="entry name" value="4HB_MCP_1"/>
    <property type="match status" value="1"/>
</dbReference>
<dbReference type="PANTHER" id="PTHR32089:SF120">
    <property type="entry name" value="METHYL-ACCEPTING CHEMOTAXIS PROTEIN TLPQ"/>
    <property type="match status" value="1"/>
</dbReference>
<dbReference type="InterPro" id="IPR024478">
    <property type="entry name" value="HlyB_4HB_MCP"/>
</dbReference>
<keyword evidence="5" id="KW-0472">Membrane</keyword>
<evidence type="ECO:0000256" key="4">
    <source>
        <dbReference type="PROSITE-ProRule" id="PRU00284"/>
    </source>
</evidence>
<evidence type="ECO:0000259" key="6">
    <source>
        <dbReference type="PROSITE" id="PS50111"/>
    </source>
</evidence>
<reference evidence="7 8" key="1">
    <citation type="journal article" date="2018" name="Aquat. Microb. Ecol.">
        <title>Gammaproteobacterial methanotrophs dominate.</title>
        <authorList>
            <person name="Rissanen A.J."/>
            <person name="Saarenheimo J."/>
            <person name="Tiirola M."/>
            <person name="Peura S."/>
            <person name="Aalto S.L."/>
            <person name="Karvinen A."/>
            <person name="Nykanen H."/>
        </authorList>
    </citation>
    <scope>NUCLEOTIDE SEQUENCE [LARGE SCALE GENOMIC DNA]</scope>
    <source>
        <strain evidence="7">AMbin10</strain>
    </source>
</reference>
<evidence type="ECO:0000313" key="7">
    <source>
        <dbReference type="EMBL" id="PZN75663.1"/>
    </source>
</evidence>
<dbReference type="GO" id="GO:0007165">
    <property type="term" value="P:signal transduction"/>
    <property type="evidence" value="ECO:0007669"/>
    <property type="project" value="UniProtKB-KW"/>
</dbReference>
<keyword evidence="5" id="KW-1133">Transmembrane helix</keyword>
<dbReference type="EMBL" id="QJPH01000380">
    <property type="protein sequence ID" value="PZN75663.1"/>
    <property type="molecule type" value="Genomic_DNA"/>
</dbReference>
<accession>A0A2W4QWL9</accession>
<evidence type="ECO:0000256" key="2">
    <source>
        <dbReference type="ARBA" id="ARBA00023224"/>
    </source>
</evidence>
<organism evidence="7 8">
    <name type="scientific">Candidatus Methylumidiphilus alinenensis</name>
    <dbReference type="NCBI Taxonomy" id="2202197"/>
    <lineage>
        <taxon>Bacteria</taxon>
        <taxon>Pseudomonadati</taxon>
        <taxon>Pseudomonadota</taxon>
        <taxon>Gammaproteobacteria</taxon>
        <taxon>Methylococcales</taxon>
        <taxon>Candidatus Methylumidiphilus</taxon>
    </lineage>
</organism>
<dbReference type="Proteomes" id="UP000249396">
    <property type="component" value="Unassembled WGS sequence"/>
</dbReference>
<dbReference type="GO" id="GO:0016020">
    <property type="term" value="C:membrane"/>
    <property type="evidence" value="ECO:0007669"/>
    <property type="project" value="UniProtKB-SubCell"/>
</dbReference>
<dbReference type="GO" id="GO:0006935">
    <property type="term" value="P:chemotaxis"/>
    <property type="evidence" value="ECO:0007669"/>
    <property type="project" value="UniProtKB-ARBA"/>
</dbReference>
<feature type="transmembrane region" description="Helical" evidence="5">
    <location>
        <begin position="12"/>
        <end position="31"/>
    </location>
</feature>
<keyword evidence="2 4" id="KW-0807">Transducer</keyword>
<comment type="similarity">
    <text evidence="3">Belongs to the methyl-accepting chemotaxis (MCP) protein family.</text>
</comment>
<protein>
    <recommendedName>
        <fullName evidence="6">Methyl-accepting transducer domain-containing protein</fullName>
    </recommendedName>
</protein>
<dbReference type="SUPFAM" id="SSF58104">
    <property type="entry name" value="Methyl-accepting chemotaxis protein (MCP) signaling domain"/>
    <property type="match status" value="1"/>
</dbReference>
<gene>
    <name evidence="7" type="ORF">DM484_18225</name>
</gene>
<evidence type="ECO:0000256" key="1">
    <source>
        <dbReference type="ARBA" id="ARBA00004370"/>
    </source>
</evidence>
<name>A0A2W4QWL9_9GAMM</name>
<evidence type="ECO:0000256" key="5">
    <source>
        <dbReference type="SAM" id="Phobius"/>
    </source>
</evidence>
<dbReference type="InterPro" id="IPR047347">
    <property type="entry name" value="YvaQ-like_sensor"/>
</dbReference>
<proteinExistence type="inferred from homology"/>
<feature type="domain" description="Methyl-accepting transducer" evidence="6">
    <location>
        <begin position="225"/>
        <end position="461"/>
    </location>
</feature>
<evidence type="ECO:0000313" key="8">
    <source>
        <dbReference type="Proteomes" id="UP000249396"/>
    </source>
</evidence>
<dbReference type="InterPro" id="IPR004089">
    <property type="entry name" value="MCPsignal_dom"/>
</dbReference>